<sequence length="652" mass="70314">MYKLLMKETVMRPPLKMLVAFLLFTFLYCFESNAQLCQGSLGDPVVNITFGAGSNSGPPLGSTNYTYVPKDCPNDGFYTIANSTRNCFNGTWHTLTEDHTPGDVNGYMMVVNASYTPGDFFVKTVDGLCPNTTYEFASWIYNVLQPYACDGHGIKPNITFSIETTSGTVLQTYSTGDLPMVANWTQYGFFFSTTSGTNSVVLRMTNNAPGGCGNDLLLDDITFRACGPLVTANINGVADSVDVCTGDNSVFTLHANVSAGYSDPVYQWELSINNGASWANISGANDTVYTRPATPNVATYLYRLAVSQRENINVSTCSILSNIVKVGVNEYPVTDASNRGSCIGDTLFLNANGGSFFSWAGPMNFLSTEQSPFIAPTAAENSGIYFVKVTSSKGCTTADSTKVDLISKPSVYAGDDAEICEGATVQLNAAGSDNITSYSWAPPQGISDPNIPNPVALPKETTLYILTVANNECKVYDSLLITVDKNPSANAGPDRVIIKGQSVTLSGTADGTDVNYFWAPNTNITGTETLVPVVSPPASQVYVLNVISNKGCGTATDSVLVKVYQQLYIPNAFTPNGDGVNDNWFIETLQAYPGAQVKVYNRYGQIVFDNHRKNIWWDGKFKGVQLTSGAYVYIIDLKNNTPVIKGVVYVLL</sequence>
<reference evidence="1 2" key="1">
    <citation type="submission" date="2019-09" db="EMBL/GenBank/DDBJ databases">
        <title>Draft genome sequence of Ginsengibacter sp. BR5-29.</title>
        <authorList>
            <person name="Im W.-T."/>
        </authorList>
    </citation>
    <scope>NUCLEOTIDE SEQUENCE [LARGE SCALE GENOMIC DNA]</scope>
    <source>
        <strain evidence="1 2">BR5-29</strain>
    </source>
</reference>
<evidence type="ECO:0000313" key="2">
    <source>
        <dbReference type="Proteomes" id="UP000326903"/>
    </source>
</evidence>
<organism evidence="1 2">
    <name type="scientific">Ginsengibacter hankyongi</name>
    <dbReference type="NCBI Taxonomy" id="2607284"/>
    <lineage>
        <taxon>Bacteria</taxon>
        <taxon>Pseudomonadati</taxon>
        <taxon>Bacteroidota</taxon>
        <taxon>Chitinophagia</taxon>
        <taxon>Chitinophagales</taxon>
        <taxon>Chitinophagaceae</taxon>
        <taxon>Ginsengibacter</taxon>
    </lineage>
</organism>
<accession>A0A5J5IDU3</accession>
<dbReference type="InterPro" id="IPR026341">
    <property type="entry name" value="T9SS_type_B"/>
</dbReference>
<name>A0A5J5IDU3_9BACT</name>
<dbReference type="RefSeq" id="WP_150415642.1">
    <property type="nucleotide sequence ID" value="NZ_VYQF01000004.1"/>
</dbReference>
<dbReference type="AlphaFoldDB" id="A0A5J5IDU3"/>
<dbReference type="EMBL" id="VYQF01000004">
    <property type="protein sequence ID" value="KAA9038082.1"/>
    <property type="molecule type" value="Genomic_DNA"/>
</dbReference>
<dbReference type="InterPro" id="IPR013783">
    <property type="entry name" value="Ig-like_fold"/>
</dbReference>
<keyword evidence="2" id="KW-1185">Reference proteome</keyword>
<dbReference type="Gene3D" id="2.60.40.10">
    <property type="entry name" value="Immunoglobulins"/>
    <property type="match status" value="2"/>
</dbReference>
<gene>
    <name evidence="1" type="ORF">FW778_15100</name>
</gene>
<protein>
    <submittedName>
        <fullName evidence="1">Gliding motility-associated C-terminal domain-containing protein</fullName>
    </submittedName>
</protein>
<dbReference type="Pfam" id="PF13585">
    <property type="entry name" value="CHU_C"/>
    <property type="match status" value="1"/>
</dbReference>
<dbReference type="NCBIfam" id="TIGR04131">
    <property type="entry name" value="Bac_Flav_CTERM"/>
    <property type="match status" value="1"/>
</dbReference>
<evidence type="ECO:0000313" key="1">
    <source>
        <dbReference type="EMBL" id="KAA9038082.1"/>
    </source>
</evidence>
<proteinExistence type="predicted"/>
<comment type="caution">
    <text evidence="1">The sequence shown here is derived from an EMBL/GenBank/DDBJ whole genome shotgun (WGS) entry which is preliminary data.</text>
</comment>
<dbReference type="Proteomes" id="UP000326903">
    <property type="component" value="Unassembled WGS sequence"/>
</dbReference>